<evidence type="ECO:0000256" key="1">
    <source>
        <dbReference type="SAM" id="Phobius"/>
    </source>
</evidence>
<dbReference type="PANTHER" id="PTHR35867">
    <property type="entry name" value="PROTEIN RSEC"/>
    <property type="match status" value="1"/>
</dbReference>
<protein>
    <submittedName>
        <fullName evidence="2">RseC/MucC-like positive regulator of sigma(E)</fullName>
    </submittedName>
</protein>
<feature type="transmembrane region" description="Helical" evidence="1">
    <location>
        <begin position="112"/>
        <end position="130"/>
    </location>
</feature>
<name>A0A4R3J8E2_9PROT</name>
<evidence type="ECO:0000313" key="2">
    <source>
        <dbReference type="EMBL" id="TCS61752.1"/>
    </source>
</evidence>
<feature type="transmembrane region" description="Helical" evidence="1">
    <location>
        <begin position="79"/>
        <end position="100"/>
    </location>
</feature>
<dbReference type="Proteomes" id="UP000295304">
    <property type="component" value="Unassembled WGS sequence"/>
</dbReference>
<organism evidence="2 3">
    <name type="scientific">Varunaivibrio sulfuroxidans</name>
    <dbReference type="NCBI Taxonomy" id="1773489"/>
    <lineage>
        <taxon>Bacteria</taxon>
        <taxon>Pseudomonadati</taxon>
        <taxon>Pseudomonadota</taxon>
        <taxon>Alphaproteobacteria</taxon>
        <taxon>Rhodospirillales</taxon>
        <taxon>Magnetovibrionaceae</taxon>
        <taxon>Varunaivibrio</taxon>
    </lineage>
</organism>
<sequence length="148" mass="15341">MNDSHQIEARARIVAVRDGQVRVRGERRSGCGGCSDASCGASTIASALPSAQPLEMTLDDPIGLHPGETVVLGVGAGRVLLLALVAYLFPILMMVLSAAVAANVGASSPNQILAAIVGLTVALVLARVWMRRRGAYAKPEILARKGSI</sequence>
<dbReference type="PANTHER" id="PTHR35867:SF1">
    <property type="entry name" value="PROTEIN RSEC"/>
    <property type="match status" value="1"/>
</dbReference>
<keyword evidence="1" id="KW-0812">Transmembrane</keyword>
<accession>A0A4R3J8E2</accession>
<dbReference type="EMBL" id="SLZW01000007">
    <property type="protein sequence ID" value="TCS61752.1"/>
    <property type="molecule type" value="Genomic_DNA"/>
</dbReference>
<keyword evidence="3" id="KW-1185">Reference proteome</keyword>
<dbReference type="Pfam" id="PF04246">
    <property type="entry name" value="RseC_MucC"/>
    <property type="match status" value="1"/>
</dbReference>
<dbReference type="InterPro" id="IPR007359">
    <property type="entry name" value="SigmaE_reg_RseC_MucC"/>
</dbReference>
<proteinExistence type="predicted"/>
<gene>
    <name evidence="2" type="ORF">EDD55_107161</name>
</gene>
<evidence type="ECO:0000313" key="3">
    <source>
        <dbReference type="Proteomes" id="UP000295304"/>
    </source>
</evidence>
<dbReference type="RefSeq" id="WP_132939456.1">
    <property type="nucleotide sequence ID" value="NZ_CP119676.1"/>
</dbReference>
<reference evidence="2 3" key="1">
    <citation type="submission" date="2019-03" db="EMBL/GenBank/DDBJ databases">
        <title>Genomic Encyclopedia of Type Strains, Phase IV (KMG-IV): sequencing the most valuable type-strain genomes for metagenomic binning, comparative biology and taxonomic classification.</title>
        <authorList>
            <person name="Goeker M."/>
        </authorList>
    </citation>
    <scope>NUCLEOTIDE SEQUENCE [LARGE SCALE GENOMIC DNA]</scope>
    <source>
        <strain evidence="2 3">DSM 101688</strain>
    </source>
</reference>
<dbReference type="InterPro" id="IPR026268">
    <property type="entry name" value="RseC"/>
</dbReference>
<keyword evidence="1" id="KW-0472">Membrane</keyword>
<dbReference type="AlphaFoldDB" id="A0A4R3J8E2"/>
<keyword evidence="1" id="KW-1133">Transmembrane helix</keyword>
<dbReference type="PIRSF" id="PIRSF004923">
    <property type="entry name" value="RseC"/>
    <property type="match status" value="1"/>
</dbReference>
<comment type="caution">
    <text evidence="2">The sequence shown here is derived from an EMBL/GenBank/DDBJ whole genome shotgun (WGS) entry which is preliminary data.</text>
</comment>